<reference evidence="3" key="1">
    <citation type="journal article" date="2020" name="Stud. Mycol.">
        <title>101 Dothideomycetes genomes: a test case for predicting lifestyles and emergence of pathogens.</title>
        <authorList>
            <person name="Haridas S."/>
            <person name="Albert R."/>
            <person name="Binder M."/>
            <person name="Bloem J."/>
            <person name="Labutti K."/>
            <person name="Salamov A."/>
            <person name="Andreopoulos B."/>
            <person name="Baker S."/>
            <person name="Barry K."/>
            <person name="Bills G."/>
            <person name="Bluhm B."/>
            <person name="Cannon C."/>
            <person name="Castanera R."/>
            <person name="Culley D."/>
            <person name="Daum C."/>
            <person name="Ezra D."/>
            <person name="Gonzalez J."/>
            <person name="Henrissat B."/>
            <person name="Kuo A."/>
            <person name="Liang C."/>
            <person name="Lipzen A."/>
            <person name="Lutzoni F."/>
            <person name="Magnuson J."/>
            <person name="Mondo S."/>
            <person name="Nolan M."/>
            <person name="Ohm R."/>
            <person name="Pangilinan J."/>
            <person name="Park H.-J."/>
            <person name="Ramirez L."/>
            <person name="Alfaro M."/>
            <person name="Sun H."/>
            <person name="Tritt A."/>
            <person name="Yoshinaga Y."/>
            <person name="Zwiers L.-H."/>
            <person name="Turgeon B."/>
            <person name="Goodwin S."/>
            <person name="Spatafora J."/>
            <person name="Crous P."/>
            <person name="Grigoriev I."/>
        </authorList>
    </citation>
    <scope>NUCLEOTIDE SEQUENCE</scope>
    <source>
        <strain evidence="3">CBS 122681</strain>
    </source>
</reference>
<keyword evidence="4" id="KW-1185">Reference proteome</keyword>
<accession>A0A6A6SKB8</accession>
<organism evidence="3 4">
    <name type="scientific">Lophiostoma macrostomum CBS 122681</name>
    <dbReference type="NCBI Taxonomy" id="1314788"/>
    <lineage>
        <taxon>Eukaryota</taxon>
        <taxon>Fungi</taxon>
        <taxon>Dikarya</taxon>
        <taxon>Ascomycota</taxon>
        <taxon>Pezizomycotina</taxon>
        <taxon>Dothideomycetes</taxon>
        <taxon>Pleosporomycetidae</taxon>
        <taxon>Pleosporales</taxon>
        <taxon>Lophiostomataceae</taxon>
        <taxon>Lophiostoma</taxon>
    </lineage>
</organism>
<name>A0A6A6SKB8_9PLEO</name>
<dbReference type="InterPro" id="IPR000073">
    <property type="entry name" value="AB_hydrolase_1"/>
</dbReference>
<sequence>MFSQAIFGTSWLDSTSSSSVINKTHAFLATAGFSNPTWTHSAGGNALCISGTISVSASATNTKILWSGPANNFELTEWLTDFMRLDSTLFARMLGGDQVISDTFPIFGKLCGPATSNSTAPPDTVQILTHGGTLDSSYWDFTQNYSYIDYAASQNQYTFSYDRLGSGLSSRPDALQTVQIPLQTEILHILISHLRTGVFSSLPFKRVIGVGHSLGSALTQSLASKYAEDLDALILMGHSNFHAGSGVFFAGLAQQIARTVAGTGERFAALGNGYMTFPRLAQCAQWQGFVWPYFEESVFEKLLDTYGANAIGETLTLIPTYVPVPAFTGPVLVLNGRQDGFYCQGNCLAQGRNIAAETLSAFFPNAGTGSKAVVVENRGHSINLHLGAIEVFEEMVEWVEGLDG</sequence>
<protein>
    <submittedName>
        <fullName evidence="3">Alpha/beta-hydrolase</fullName>
    </submittedName>
</protein>
<dbReference type="OrthoDB" id="190201at2759"/>
<evidence type="ECO:0000259" key="2">
    <source>
        <dbReference type="Pfam" id="PF12697"/>
    </source>
</evidence>
<dbReference type="InterPro" id="IPR029058">
    <property type="entry name" value="AB_hydrolase_fold"/>
</dbReference>
<evidence type="ECO:0000313" key="4">
    <source>
        <dbReference type="Proteomes" id="UP000799324"/>
    </source>
</evidence>
<dbReference type="SUPFAM" id="SSF53474">
    <property type="entry name" value="alpha/beta-Hydrolases"/>
    <property type="match status" value="1"/>
</dbReference>
<dbReference type="Pfam" id="PF12697">
    <property type="entry name" value="Abhydrolase_6"/>
    <property type="match status" value="1"/>
</dbReference>
<dbReference type="PANTHER" id="PTHR43798:SF31">
    <property type="entry name" value="AB HYDROLASE SUPERFAMILY PROTEIN YCLE"/>
    <property type="match status" value="1"/>
</dbReference>
<dbReference type="AlphaFoldDB" id="A0A6A6SKB8"/>
<dbReference type="GO" id="GO:0016020">
    <property type="term" value="C:membrane"/>
    <property type="evidence" value="ECO:0007669"/>
    <property type="project" value="TreeGrafter"/>
</dbReference>
<dbReference type="PANTHER" id="PTHR43798">
    <property type="entry name" value="MONOACYLGLYCEROL LIPASE"/>
    <property type="match status" value="1"/>
</dbReference>
<evidence type="ECO:0000256" key="1">
    <source>
        <dbReference type="ARBA" id="ARBA00022801"/>
    </source>
</evidence>
<dbReference type="InterPro" id="IPR050266">
    <property type="entry name" value="AB_hydrolase_sf"/>
</dbReference>
<dbReference type="Proteomes" id="UP000799324">
    <property type="component" value="Unassembled WGS sequence"/>
</dbReference>
<dbReference type="Gene3D" id="3.40.50.1820">
    <property type="entry name" value="alpha/beta hydrolase"/>
    <property type="match status" value="1"/>
</dbReference>
<gene>
    <name evidence="3" type="ORF">K491DRAFT_614624</name>
</gene>
<dbReference type="EMBL" id="MU004622">
    <property type="protein sequence ID" value="KAF2647417.1"/>
    <property type="molecule type" value="Genomic_DNA"/>
</dbReference>
<evidence type="ECO:0000313" key="3">
    <source>
        <dbReference type="EMBL" id="KAF2647417.1"/>
    </source>
</evidence>
<proteinExistence type="predicted"/>
<keyword evidence="1 3" id="KW-0378">Hydrolase</keyword>
<dbReference type="GO" id="GO:0016787">
    <property type="term" value="F:hydrolase activity"/>
    <property type="evidence" value="ECO:0007669"/>
    <property type="project" value="UniProtKB-KW"/>
</dbReference>
<feature type="domain" description="AB hydrolase-1" evidence="2">
    <location>
        <begin position="127"/>
        <end position="385"/>
    </location>
</feature>